<dbReference type="GO" id="GO:0030976">
    <property type="term" value="F:thiamine pyrophosphate binding"/>
    <property type="evidence" value="ECO:0007669"/>
    <property type="project" value="TreeGrafter"/>
</dbReference>
<gene>
    <name evidence="2" type="ORF">AB840_09845</name>
</gene>
<accession>A0A0J6WRM7</accession>
<dbReference type="PATRIC" id="fig|1122219.3.peg.1795"/>
<keyword evidence="3" id="KW-1185">Reference proteome</keyword>
<dbReference type="GO" id="GO:0030975">
    <property type="term" value="F:thiamine binding"/>
    <property type="evidence" value="ECO:0007669"/>
    <property type="project" value="TreeGrafter"/>
</dbReference>
<dbReference type="Pfam" id="PF13343">
    <property type="entry name" value="SBP_bac_6"/>
    <property type="match status" value="1"/>
</dbReference>
<organism evidence="2 3">
    <name type="scientific">Megasphaera cerevisiae DSM 20462</name>
    <dbReference type="NCBI Taxonomy" id="1122219"/>
    <lineage>
        <taxon>Bacteria</taxon>
        <taxon>Bacillati</taxon>
        <taxon>Bacillota</taxon>
        <taxon>Negativicutes</taxon>
        <taxon>Veillonellales</taxon>
        <taxon>Veillonellaceae</taxon>
        <taxon>Megasphaera</taxon>
    </lineage>
</organism>
<sequence>MAAGIAGCGGSEGGSASGGEQVVIYTNADPEAQDSFKHALDKNGFEGKYVMQSFGTSELGGKLMAEGKNIEADLVTMSTYYIDSAQKQNHMFADLTFNAKTIQPTPAYYKPTTGQFGAIFINTEVLQKENLPVPASIKDLANPVYKDKISLPDIMGSSTAWLLVQAVYDAYGEQEGTKLLKELEENAGPHMEKSGSGPLKKVKAGEVAIGFGLRHQGLMEQNKGLPIKVIDPKEGNFFLTEGVAVIDKADSKKKELAMKMAECIVKNSRQELLKYYPMALYEGETVDEAFKPAYPKQFKEPLTVGLLKKHQQLIKGK</sequence>
<dbReference type="GO" id="GO:0015888">
    <property type="term" value="P:thiamine transport"/>
    <property type="evidence" value="ECO:0007669"/>
    <property type="project" value="TreeGrafter"/>
</dbReference>
<dbReference type="EMBL" id="LEKT01000033">
    <property type="protein sequence ID" value="KMO86115.1"/>
    <property type="molecule type" value="Genomic_DNA"/>
</dbReference>
<evidence type="ECO:0000313" key="2">
    <source>
        <dbReference type="EMBL" id="KMO86115.1"/>
    </source>
</evidence>
<dbReference type="InParanoid" id="A0A0J6WRM7"/>
<reference evidence="2 3" key="1">
    <citation type="submission" date="2015-06" db="EMBL/GenBank/DDBJ databases">
        <title>Draft genome sequence of beer spoilage bacterium Megasphaera cerevisiae type strain 20462.</title>
        <authorList>
            <person name="Kutumbaka K."/>
            <person name="Pasmowitz J."/>
            <person name="Mategko J."/>
            <person name="Reyes D."/>
            <person name="Friedrich A."/>
            <person name="Han S."/>
            <person name="Martens-Habbena W."/>
            <person name="Neal-McKinney J."/>
            <person name="Janagama H.K."/>
            <person name="Nadala C."/>
            <person name="Samadpour M."/>
        </authorList>
    </citation>
    <scope>NUCLEOTIDE SEQUENCE [LARGE SCALE GENOMIC DNA]</scope>
    <source>
        <strain evidence="2 3">DSM 20462</strain>
    </source>
</reference>
<comment type="caution">
    <text evidence="2">The sequence shown here is derived from an EMBL/GenBank/DDBJ whole genome shotgun (WGS) entry which is preliminary data.</text>
</comment>
<dbReference type="Proteomes" id="UP000036503">
    <property type="component" value="Unassembled WGS sequence"/>
</dbReference>
<name>A0A0J6WRM7_9FIRM</name>
<proteinExistence type="predicted"/>
<dbReference type="PANTHER" id="PTHR30006:SF2">
    <property type="entry name" value="ABC TRANSPORTER SUBSTRATE-BINDING PROTEIN"/>
    <property type="match status" value="1"/>
</dbReference>
<evidence type="ECO:0000256" key="1">
    <source>
        <dbReference type="ARBA" id="ARBA00022729"/>
    </source>
</evidence>
<dbReference type="SUPFAM" id="SSF53850">
    <property type="entry name" value="Periplasmic binding protein-like II"/>
    <property type="match status" value="1"/>
</dbReference>
<keyword evidence="1" id="KW-0732">Signal</keyword>
<dbReference type="PANTHER" id="PTHR30006">
    <property type="entry name" value="THIAMINE-BINDING PERIPLASMIC PROTEIN-RELATED"/>
    <property type="match status" value="1"/>
</dbReference>
<protein>
    <submittedName>
        <fullName evidence="2">ABC transporter substrate-binding protein</fullName>
    </submittedName>
</protein>
<dbReference type="Gene3D" id="3.40.190.10">
    <property type="entry name" value="Periplasmic binding protein-like II"/>
    <property type="match status" value="2"/>
</dbReference>
<dbReference type="AlphaFoldDB" id="A0A0J6WRM7"/>
<dbReference type="GO" id="GO:0030288">
    <property type="term" value="C:outer membrane-bounded periplasmic space"/>
    <property type="evidence" value="ECO:0007669"/>
    <property type="project" value="TreeGrafter"/>
</dbReference>
<evidence type="ECO:0000313" key="3">
    <source>
        <dbReference type="Proteomes" id="UP000036503"/>
    </source>
</evidence>